<proteinExistence type="inferred from homology"/>
<dbReference type="Pfam" id="PF02621">
    <property type="entry name" value="VitK2_biosynth"/>
    <property type="match status" value="1"/>
</dbReference>
<accession>A0ABM8V549</accession>
<dbReference type="PANTHER" id="PTHR37690:SF1">
    <property type="entry name" value="CHORISMATE DEHYDRATASE"/>
    <property type="match status" value="1"/>
</dbReference>
<comment type="caution">
    <text evidence="5">The sequence shown here is derived from an EMBL/GenBank/DDBJ whole genome shotgun (WGS) entry which is preliminary data.</text>
</comment>
<dbReference type="PANTHER" id="PTHR37690">
    <property type="entry name" value="CHORISMATE DEHYDRATASE"/>
    <property type="match status" value="1"/>
</dbReference>
<gene>
    <name evidence="5" type="primary">txxe 2282</name>
    <name evidence="4" type="synonym">mqnA</name>
    <name evidence="5" type="ORF">TXXE_11580</name>
</gene>
<dbReference type="EMBL" id="CAJRAY010000053">
    <property type="protein sequence ID" value="CAG5088101.1"/>
    <property type="molecule type" value="Genomic_DNA"/>
</dbReference>
<evidence type="ECO:0000256" key="1">
    <source>
        <dbReference type="ARBA" id="ARBA00004863"/>
    </source>
</evidence>
<dbReference type="Gene3D" id="3.40.190.10">
    <property type="entry name" value="Periplasmic binding protein-like II"/>
    <property type="match status" value="2"/>
</dbReference>
<evidence type="ECO:0000313" key="6">
    <source>
        <dbReference type="Proteomes" id="UP000681526"/>
    </source>
</evidence>
<name>A0ABM8V549_THEXY</name>
<organism evidence="5 6">
    <name type="scientific">Thermobacillus xylanilyticus</name>
    <dbReference type="NCBI Taxonomy" id="76633"/>
    <lineage>
        <taxon>Bacteria</taxon>
        <taxon>Bacillati</taxon>
        <taxon>Bacillota</taxon>
        <taxon>Bacilli</taxon>
        <taxon>Bacillales</taxon>
        <taxon>Paenibacillaceae</taxon>
        <taxon>Thermobacillus</taxon>
    </lineage>
</organism>
<evidence type="ECO:0000256" key="3">
    <source>
        <dbReference type="ARBA" id="ARBA00023239"/>
    </source>
</evidence>
<dbReference type="Proteomes" id="UP000681526">
    <property type="component" value="Unassembled WGS sequence"/>
</dbReference>
<dbReference type="SUPFAM" id="SSF53850">
    <property type="entry name" value="Periplasmic binding protein-like II"/>
    <property type="match status" value="1"/>
</dbReference>
<evidence type="ECO:0000256" key="4">
    <source>
        <dbReference type="HAMAP-Rule" id="MF_00995"/>
    </source>
</evidence>
<comment type="function">
    <text evidence="4">Catalyzes the dehydration of chorismate into 3-[(1-carboxyvinyl)oxy]benzoate, a step in the biosynthesis of menaquinone (MK, vitamin K2).</text>
</comment>
<dbReference type="InterPro" id="IPR003773">
    <property type="entry name" value="Menaquinone_biosynth"/>
</dbReference>
<evidence type="ECO:0000313" key="5">
    <source>
        <dbReference type="EMBL" id="CAG5088101.1"/>
    </source>
</evidence>
<sequence length="293" mass="32797">MTDMAAEREITVGRIDYANIWPIFDRFEECLAETGVRNVRVAKGVPATLNRALSEGTIDIAAISSFAYGQRFDEYELLPELSVSADGEVMSVLLFLKRPLEEALRGRIAVTTASATSVNLLRIVMQGRYGRCPELIAMEPDLEAMLERADGALLIGDPAIRASWRPGPGIEVLDAARMWKEWTGLGMTFAVFAVRREAAREAPETVRRVYEALAESKRRALADIEGLSRKAAGRFGGGEDYWERYFRTLRYGFGPQEQEGLSYYYDCAFRMGLLERRVAPATWPDHAAARVNE</sequence>
<dbReference type="EC" id="4.2.1.151" evidence="4"/>
<evidence type="ECO:0000256" key="2">
    <source>
        <dbReference type="ARBA" id="ARBA00022428"/>
    </source>
</evidence>
<dbReference type="CDD" id="cd13634">
    <property type="entry name" value="PBP2_Sco4506"/>
    <property type="match status" value="1"/>
</dbReference>
<comment type="similarity">
    <text evidence="4">Belongs to the MqnA/MqnD family. MqnA subfamily.</text>
</comment>
<dbReference type="HAMAP" id="MF_00995">
    <property type="entry name" value="MqnA"/>
    <property type="match status" value="1"/>
</dbReference>
<comment type="pathway">
    <text evidence="1 4">Quinol/quinone metabolism; menaquinone biosynthesis.</text>
</comment>
<keyword evidence="2 4" id="KW-0474">Menaquinone biosynthesis</keyword>
<protein>
    <recommendedName>
        <fullName evidence="4">Chorismate dehydratase</fullName>
        <ecNumber evidence="4">4.2.1.151</ecNumber>
    </recommendedName>
    <alternativeName>
        <fullName evidence="4">Menaquinone biosynthetic enzyme MqnA</fullName>
    </alternativeName>
</protein>
<comment type="catalytic activity">
    <reaction evidence="4">
        <text>chorismate = 3-[(1-carboxyvinyl)-oxy]benzoate + H2O</text>
        <dbReference type="Rhea" id="RHEA:40051"/>
        <dbReference type="ChEBI" id="CHEBI:15377"/>
        <dbReference type="ChEBI" id="CHEBI:29748"/>
        <dbReference type="ChEBI" id="CHEBI:76981"/>
        <dbReference type="EC" id="4.2.1.151"/>
    </reaction>
</comment>
<reference evidence="5 6" key="1">
    <citation type="submission" date="2021-04" db="EMBL/GenBank/DDBJ databases">
        <authorList>
            <person name="Rakotoarivonina H."/>
        </authorList>
    </citation>
    <scope>NUCLEOTIDE SEQUENCE [LARGE SCALE GENOMIC DNA]</scope>
    <source>
        <strain evidence="5 6">XE</strain>
    </source>
</reference>
<dbReference type="InterPro" id="IPR030868">
    <property type="entry name" value="MqnA"/>
</dbReference>
<keyword evidence="6" id="KW-1185">Reference proteome</keyword>
<keyword evidence="3 4" id="KW-0456">Lyase</keyword>